<feature type="domain" description="UTP25 C-terminal" evidence="1">
    <location>
        <begin position="13"/>
        <end position="51"/>
    </location>
</feature>
<gene>
    <name evidence="2" type="ORF">T459_11926</name>
</gene>
<evidence type="ECO:0000313" key="3">
    <source>
        <dbReference type="Proteomes" id="UP000222542"/>
    </source>
</evidence>
<comment type="caution">
    <text evidence="2">The sequence shown here is derived from an EMBL/GenBank/DDBJ whole genome shotgun (WGS) entry which is preliminary data.</text>
</comment>
<dbReference type="GO" id="GO:0006364">
    <property type="term" value="P:rRNA processing"/>
    <property type="evidence" value="ECO:0007669"/>
    <property type="project" value="InterPro"/>
</dbReference>
<keyword evidence="3" id="KW-1185">Reference proteome</keyword>
<dbReference type="PANTHER" id="PTHR12933:SF0">
    <property type="entry name" value="U3 SMALL NUCLEOLAR RNA-ASSOCIATED PROTEIN 25 HOMOLOG"/>
    <property type="match status" value="1"/>
</dbReference>
<proteinExistence type="predicted"/>
<dbReference type="Pfam" id="PF06862">
    <property type="entry name" value="Utp25_C"/>
    <property type="match status" value="1"/>
</dbReference>
<reference evidence="2 3" key="2">
    <citation type="journal article" date="2017" name="Genome Biol.">
        <title>New reference genome sequences of hot pepper reveal the massive evolution of plant disease-resistance genes by retroduplication.</title>
        <authorList>
            <person name="Kim S."/>
            <person name="Park J."/>
            <person name="Yeom S.I."/>
            <person name="Kim Y.M."/>
            <person name="Seo E."/>
            <person name="Kim K.T."/>
            <person name="Kim M.S."/>
            <person name="Lee J.M."/>
            <person name="Cheong K."/>
            <person name="Shin H.S."/>
            <person name="Kim S.B."/>
            <person name="Han K."/>
            <person name="Lee J."/>
            <person name="Park M."/>
            <person name="Lee H.A."/>
            <person name="Lee H.Y."/>
            <person name="Lee Y."/>
            <person name="Oh S."/>
            <person name="Lee J.H."/>
            <person name="Choi E."/>
            <person name="Choi E."/>
            <person name="Lee S.E."/>
            <person name="Jeon J."/>
            <person name="Kim H."/>
            <person name="Choi G."/>
            <person name="Song H."/>
            <person name="Lee J."/>
            <person name="Lee S.C."/>
            <person name="Kwon J.K."/>
            <person name="Lee H.Y."/>
            <person name="Koo N."/>
            <person name="Hong Y."/>
            <person name="Kim R.W."/>
            <person name="Kang W.H."/>
            <person name="Huh J.H."/>
            <person name="Kang B.C."/>
            <person name="Yang T.J."/>
            <person name="Lee Y.H."/>
            <person name="Bennetzen J.L."/>
            <person name="Choi D."/>
        </authorList>
    </citation>
    <scope>NUCLEOTIDE SEQUENCE [LARGE SCALE GENOMIC DNA]</scope>
    <source>
        <strain evidence="3">cv. CM334</strain>
    </source>
</reference>
<accession>A0A2G2ZND4</accession>
<name>A0A2G2ZND4_CAPAN</name>
<dbReference type="EMBL" id="AYRZ02000004">
    <property type="protein sequence ID" value="PHT83483.1"/>
    <property type="molecule type" value="Genomic_DNA"/>
</dbReference>
<evidence type="ECO:0000259" key="1">
    <source>
        <dbReference type="Pfam" id="PF06862"/>
    </source>
</evidence>
<dbReference type="Proteomes" id="UP000222542">
    <property type="component" value="Unassembled WGS sequence"/>
</dbReference>
<sequence>MYGRVHFDQVCYSRYTEQRDISRARVWFFDGKKKIMLYTERAHFYHRYKVVNMLQGSSCTVLFSHFDQLRLERIVGTAAAKRMVTSDKGVCVFC</sequence>
<dbReference type="InterPro" id="IPR010678">
    <property type="entry name" value="UTP25"/>
</dbReference>
<dbReference type="STRING" id="4072.A0A2G2ZND4"/>
<evidence type="ECO:0000313" key="2">
    <source>
        <dbReference type="EMBL" id="PHT83483.1"/>
    </source>
</evidence>
<dbReference type="PANTHER" id="PTHR12933">
    <property type="entry name" value="ORF PROTEIN-RELATED"/>
    <property type="match status" value="1"/>
</dbReference>
<dbReference type="AlphaFoldDB" id="A0A2G2ZND4"/>
<dbReference type="GO" id="GO:0005730">
    <property type="term" value="C:nucleolus"/>
    <property type="evidence" value="ECO:0007669"/>
    <property type="project" value="InterPro"/>
</dbReference>
<organism evidence="2 3">
    <name type="scientific">Capsicum annuum</name>
    <name type="common">Capsicum pepper</name>
    <dbReference type="NCBI Taxonomy" id="4072"/>
    <lineage>
        <taxon>Eukaryota</taxon>
        <taxon>Viridiplantae</taxon>
        <taxon>Streptophyta</taxon>
        <taxon>Embryophyta</taxon>
        <taxon>Tracheophyta</taxon>
        <taxon>Spermatophyta</taxon>
        <taxon>Magnoliopsida</taxon>
        <taxon>eudicotyledons</taxon>
        <taxon>Gunneridae</taxon>
        <taxon>Pentapetalae</taxon>
        <taxon>asterids</taxon>
        <taxon>lamiids</taxon>
        <taxon>Solanales</taxon>
        <taxon>Solanaceae</taxon>
        <taxon>Solanoideae</taxon>
        <taxon>Capsiceae</taxon>
        <taxon>Capsicum</taxon>
    </lineage>
</organism>
<protein>
    <recommendedName>
        <fullName evidence="1">UTP25 C-terminal domain-containing protein</fullName>
    </recommendedName>
</protein>
<dbReference type="Gramene" id="PHT83483">
    <property type="protein sequence ID" value="PHT83483"/>
    <property type="gene ID" value="T459_11926"/>
</dbReference>
<dbReference type="GO" id="GO:0034511">
    <property type="term" value="F:U3 snoRNA binding"/>
    <property type="evidence" value="ECO:0007669"/>
    <property type="project" value="InterPro"/>
</dbReference>
<reference evidence="2 3" key="1">
    <citation type="journal article" date="2014" name="Nat. Genet.">
        <title>Genome sequence of the hot pepper provides insights into the evolution of pungency in Capsicum species.</title>
        <authorList>
            <person name="Kim S."/>
            <person name="Park M."/>
            <person name="Yeom S.I."/>
            <person name="Kim Y.M."/>
            <person name="Lee J.M."/>
            <person name="Lee H.A."/>
            <person name="Seo E."/>
            <person name="Choi J."/>
            <person name="Cheong K."/>
            <person name="Kim K.T."/>
            <person name="Jung K."/>
            <person name="Lee G.W."/>
            <person name="Oh S.K."/>
            <person name="Bae C."/>
            <person name="Kim S.B."/>
            <person name="Lee H.Y."/>
            <person name="Kim S.Y."/>
            <person name="Kim M.S."/>
            <person name="Kang B.C."/>
            <person name="Jo Y.D."/>
            <person name="Yang H.B."/>
            <person name="Jeong H.J."/>
            <person name="Kang W.H."/>
            <person name="Kwon J.K."/>
            <person name="Shin C."/>
            <person name="Lim J.Y."/>
            <person name="Park J.H."/>
            <person name="Huh J.H."/>
            <person name="Kim J.S."/>
            <person name="Kim B.D."/>
            <person name="Cohen O."/>
            <person name="Paran I."/>
            <person name="Suh M.C."/>
            <person name="Lee S.B."/>
            <person name="Kim Y.K."/>
            <person name="Shin Y."/>
            <person name="Noh S.J."/>
            <person name="Park J."/>
            <person name="Seo Y.S."/>
            <person name="Kwon S.Y."/>
            <person name="Kim H.A."/>
            <person name="Park J.M."/>
            <person name="Kim H.J."/>
            <person name="Choi S.B."/>
            <person name="Bosland P.W."/>
            <person name="Reeves G."/>
            <person name="Jo S.H."/>
            <person name="Lee B.W."/>
            <person name="Cho H.T."/>
            <person name="Choi H.S."/>
            <person name="Lee M.S."/>
            <person name="Yu Y."/>
            <person name="Do Choi Y."/>
            <person name="Park B.S."/>
            <person name="van Deynze A."/>
            <person name="Ashrafi H."/>
            <person name="Hill T."/>
            <person name="Kim W.T."/>
            <person name="Pai H.S."/>
            <person name="Ahn H.K."/>
            <person name="Yeam I."/>
            <person name="Giovannoni J.J."/>
            <person name="Rose J.K."/>
            <person name="Sorensen I."/>
            <person name="Lee S.J."/>
            <person name="Kim R.W."/>
            <person name="Choi I.Y."/>
            <person name="Choi B.S."/>
            <person name="Lim J.S."/>
            <person name="Lee Y.H."/>
            <person name="Choi D."/>
        </authorList>
    </citation>
    <scope>NUCLEOTIDE SEQUENCE [LARGE SCALE GENOMIC DNA]</scope>
    <source>
        <strain evidence="3">cv. CM334</strain>
    </source>
</reference>
<dbReference type="InterPro" id="IPR053939">
    <property type="entry name" value="UTP25_C"/>
</dbReference>